<dbReference type="EMBL" id="WNKV01000004">
    <property type="protein sequence ID" value="MTW16094.1"/>
    <property type="molecule type" value="Genomic_DNA"/>
</dbReference>
<evidence type="ECO:0000313" key="3">
    <source>
        <dbReference type="Proteomes" id="UP000438991"/>
    </source>
</evidence>
<organism evidence="2 3">
    <name type="scientific">Rhodoplanes serenus</name>
    <dbReference type="NCBI Taxonomy" id="200615"/>
    <lineage>
        <taxon>Bacteria</taxon>
        <taxon>Pseudomonadati</taxon>
        <taxon>Pseudomonadota</taxon>
        <taxon>Alphaproteobacteria</taxon>
        <taxon>Hyphomicrobiales</taxon>
        <taxon>Nitrobacteraceae</taxon>
        <taxon>Rhodoplanes</taxon>
    </lineage>
</organism>
<protein>
    <recommendedName>
        <fullName evidence="4">Helix-turn-helix domain-containing protein</fullName>
    </recommendedName>
</protein>
<gene>
    <name evidence="2" type="ORF">GJ689_07720</name>
</gene>
<evidence type="ECO:0000313" key="2">
    <source>
        <dbReference type="EMBL" id="MTW16094.1"/>
    </source>
</evidence>
<evidence type="ECO:0008006" key="4">
    <source>
        <dbReference type="Google" id="ProtNLM"/>
    </source>
</evidence>
<feature type="region of interest" description="Disordered" evidence="1">
    <location>
        <begin position="117"/>
        <end position="170"/>
    </location>
</feature>
<name>A0A9X4XM56_9BRAD</name>
<feature type="compositionally biased region" description="Basic residues" evidence="1">
    <location>
        <begin position="77"/>
        <end position="87"/>
    </location>
</feature>
<feature type="region of interest" description="Disordered" evidence="1">
    <location>
        <begin position="71"/>
        <end position="93"/>
    </location>
</feature>
<proteinExistence type="predicted"/>
<sequence>MGGVAILPRDRLAWIRQMAEDRELSHVAFRVAVLIGGYFNSKTGKTHVGLQRVADDLGIGRATVARALDELSDRPERPRRRAGRGHLRITSGGGRHLANEYQMILKTVSQVRPFCEPETVSNRAGNSLTRETPTLTSPSEKNSTRAPTRARGPRTAEHDAPPKVGDREGAVGIEIKPGTPEFAALLLHFEATGQGGKASLMRAAELQRRSYFARSEWVAAALPRPPLRVVASATGPPGGGSKV</sequence>
<evidence type="ECO:0000256" key="1">
    <source>
        <dbReference type="SAM" id="MobiDB-lite"/>
    </source>
</evidence>
<comment type="caution">
    <text evidence="2">The sequence shown here is derived from an EMBL/GenBank/DDBJ whole genome shotgun (WGS) entry which is preliminary data.</text>
</comment>
<feature type="compositionally biased region" description="Polar residues" evidence="1">
    <location>
        <begin position="119"/>
        <end position="141"/>
    </location>
</feature>
<dbReference type="Proteomes" id="UP000438991">
    <property type="component" value="Unassembled WGS sequence"/>
</dbReference>
<reference evidence="2 3" key="1">
    <citation type="submission" date="2019-11" db="EMBL/GenBank/DDBJ databases">
        <title>Whole-genome sequence of Rhodoplanes serenus DSM 18633, type strain.</title>
        <authorList>
            <person name="Kyndt J.A."/>
            <person name="Meyer T.E."/>
        </authorList>
    </citation>
    <scope>NUCLEOTIDE SEQUENCE [LARGE SCALE GENOMIC DNA]</scope>
    <source>
        <strain evidence="2 3">DSM 18633</strain>
    </source>
</reference>
<dbReference type="RefSeq" id="WP_155479139.1">
    <property type="nucleotide sequence ID" value="NZ_WNKV01000004.1"/>
</dbReference>
<dbReference type="AlphaFoldDB" id="A0A9X4XM56"/>
<accession>A0A9X4XM56</accession>
<feature type="compositionally biased region" description="Basic and acidic residues" evidence="1">
    <location>
        <begin position="154"/>
        <end position="169"/>
    </location>
</feature>